<evidence type="ECO:0000256" key="1">
    <source>
        <dbReference type="SAM" id="MobiDB-lite"/>
    </source>
</evidence>
<feature type="domain" description="Transposase DDE" evidence="3">
    <location>
        <begin position="322"/>
        <end position="389"/>
    </location>
</feature>
<dbReference type="Pfam" id="PF13751">
    <property type="entry name" value="DDE_Tnp_1_6"/>
    <property type="match status" value="1"/>
</dbReference>
<evidence type="ECO:0000259" key="2">
    <source>
        <dbReference type="Pfam" id="PF05598"/>
    </source>
</evidence>
<protein>
    <submittedName>
        <fullName evidence="4">Transposase</fullName>
    </submittedName>
</protein>
<feature type="compositionally biased region" description="Low complexity" evidence="1">
    <location>
        <begin position="159"/>
        <end position="169"/>
    </location>
</feature>
<feature type="domain" description="Transposase InsH N-terminal" evidence="2">
    <location>
        <begin position="1"/>
        <end position="55"/>
    </location>
</feature>
<accession>A0ABS1DLR9</accession>
<dbReference type="EMBL" id="NRRL01000186">
    <property type="protein sequence ID" value="MBK1671424.1"/>
    <property type="molecule type" value="Genomic_DNA"/>
</dbReference>
<evidence type="ECO:0000313" key="5">
    <source>
        <dbReference type="Proteomes" id="UP001296873"/>
    </source>
</evidence>
<dbReference type="Proteomes" id="UP001296873">
    <property type="component" value="Unassembled WGS sequence"/>
</dbReference>
<dbReference type="InterPro" id="IPR025668">
    <property type="entry name" value="Tnp_DDE_dom"/>
</dbReference>
<dbReference type="Pfam" id="PF05598">
    <property type="entry name" value="DUF772"/>
    <property type="match status" value="1"/>
</dbReference>
<gene>
    <name evidence="4" type="ORF">CKO28_25825</name>
</gene>
<feature type="compositionally biased region" description="Basic and acidic residues" evidence="1">
    <location>
        <begin position="170"/>
        <end position="180"/>
    </location>
</feature>
<evidence type="ECO:0000259" key="3">
    <source>
        <dbReference type="Pfam" id="PF13751"/>
    </source>
</evidence>
<organism evidence="4 5">
    <name type="scientific">Rhodovibrio sodomensis</name>
    <dbReference type="NCBI Taxonomy" id="1088"/>
    <lineage>
        <taxon>Bacteria</taxon>
        <taxon>Pseudomonadati</taxon>
        <taxon>Pseudomonadota</taxon>
        <taxon>Alphaproteobacteria</taxon>
        <taxon>Rhodospirillales</taxon>
        <taxon>Rhodovibrionaceae</taxon>
        <taxon>Rhodovibrio</taxon>
    </lineage>
</organism>
<evidence type="ECO:0000313" key="4">
    <source>
        <dbReference type="EMBL" id="MBK1671424.1"/>
    </source>
</evidence>
<dbReference type="RefSeq" id="WP_200344276.1">
    <property type="nucleotide sequence ID" value="NZ_NRRL01000186.1"/>
</dbReference>
<reference evidence="4 5" key="1">
    <citation type="journal article" date="2020" name="Microorganisms">
        <title>Osmotic Adaptation and Compatible Solute Biosynthesis of Phototrophic Bacteria as Revealed from Genome Analyses.</title>
        <authorList>
            <person name="Imhoff J.F."/>
            <person name="Rahn T."/>
            <person name="Kunzel S."/>
            <person name="Keller A."/>
            <person name="Neulinger S.C."/>
        </authorList>
    </citation>
    <scope>NUCLEOTIDE SEQUENCE [LARGE SCALE GENOMIC DNA]</scope>
    <source>
        <strain evidence="4 5">DSM 9895</strain>
    </source>
</reference>
<feature type="region of interest" description="Disordered" evidence="1">
    <location>
        <begin position="159"/>
        <end position="211"/>
    </location>
</feature>
<name>A0ABS1DLR9_9PROT</name>
<dbReference type="PANTHER" id="PTHR33408">
    <property type="entry name" value="TRANSPOSASE"/>
    <property type="match status" value="1"/>
</dbReference>
<comment type="caution">
    <text evidence="4">The sequence shown here is derived from an EMBL/GenBank/DDBJ whole genome shotgun (WGS) entry which is preliminary data.</text>
</comment>
<proteinExistence type="predicted"/>
<feature type="non-terminal residue" evidence="4">
    <location>
        <position position="1"/>
    </location>
</feature>
<dbReference type="InterPro" id="IPR008490">
    <property type="entry name" value="Transposase_InsH_N"/>
</dbReference>
<feature type="region of interest" description="Disordered" evidence="1">
    <location>
        <begin position="113"/>
        <end position="136"/>
    </location>
</feature>
<keyword evidence="5" id="KW-1185">Reference proteome</keyword>
<feature type="region of interest" description="Disordered" evidence="1">
    <location>
        <begin position="300"/>
        <end position="331"/>
    </location>
</feature>
<dbReference type="PANTHER" id="PTHR33408:SF2">
    <property type="entry name" value="TRANSPOSASE DDE DOMAIN-CONTAINING PROTEIN"/>
    <property type="match status" value="1"/>
</dbReference>
<sequence>PFAPKVLLALLIYAYSQGVRSSRKIERLCERDAGYRFIVGEQVPDHTVIARFRRRHSARMAEVFRHVLKMCHEAGLVKLGLVALDGTKVQANAALDANRTAESIDAQIKRMMDEAETTDQQEDDRYGAERGDEVPADLRSRQDRLARLKACQQRLQQDAEAQAAQQQAKLDARAAEEQASGKRKRGRKPKAPDNSVDPKAVANPTDPDSRIMKTRRGWVQGYNAQAVVTRDQIILAADITTAANDVQQLGGMLAQAEGNAAVARDADAELGAVVTDAGYWSQDNMTAEQPGRELFIATKKDHKQRAELRDAPPPRGRKPKNMSARERMDRKLRTKRGRAIYAQRSQTVEPVFGHMKDGQGAGRFSMRGLDACRGEWQLDAAVYNLRKLHRESVQRAANTNERARKCPR</sequence>
<feature type="compositionally biased region" description="Basic and acidic residues" evidence="1">
    <location>
        <begin position="123"/>
        <end position="136"/>
    </location>
</feature>